<protein>
    <submittedName>
        <fullName evidence="4">Porin family protein</fullName>
    </submittedName>
</protein>
<dbReference type="Gene3D" id="2.40.160.20">
    <property type="match status" value="1"/>
</dbReference>
<evidence type="ECO:0000256" key="2">
    <source>
        <dbReference type="SAM" id="SignalP"/>
    </source>
</evidence>
<dbReference type="RefSeq" id="WP_235313913.1">
    <property type="nucleotide sequence ID" value="NZ_JAKGAS010000011.1"/>
</dbReference>
<keyword evidence="1 2" id="KW-0732">Signal</keyword>
<feature type="domain" description="Outer membrane protein beta-barrel" evidence="3">
    <location>
        <begin position="7"/>
        <end position="204"/>
    </location>
</feature>
<dbReference type="SUPFAM" id="SSF56925">
    <property type="entry name" value="OMPA-like"/>
    <property type="match status" value="1"/>
</dbReference>
<dbReference type="InterPro" id="IPR027385">
    <property type="entry name" value="Beta-barrel_OMP"/>
</dbReference>
<organism evidence="4 5">
    <name type="scientific">Paraglaciecola algarum</name>
    <dbReference type="NCBI Taxonomy" id="3050085"/>
    <lineage>
        <taxon>Bacteria</taxon>
        <taxon>Pseudomonadati</taxon>
        <taxon>Pseudomonadota</taxon>
        <taxon>Gammaproteobacteria</taxon>
        <taxon>Alteromonadales</taxon>
        <taxon>Alteromonadaceae</taxon>
        <taxon>Paraglaciecola</taxon>
    </lineage>
</organism>
<dbReference type="InterPro" id="IPR006315">
    <property type="entry name" value="OM_autotransptr_brl_dom"/>
</dbReference>
<evidence type="ECO:0000259" key="3">
    <source>
        <dbReference type="Pfam" id="PF13505"/>
    </source>
</evidence>
<evidence type="ECO:0000313" key="4">
    <source>
        <dbReference type="EMBL" id="MCF2949813.1"/>
    </source>
</evidence>
<feature type="signal peptide" evidence="2">
    <location>
        <begin position="1"/>
        <end position="21"/>
    </location>
</feature>
<dbReference type="InterPro" id="IPR011250">
    <property type="entry name" value="OMP/PagP_B-barrel"/>
</dbReference>
<reference evidence="4 5" key="1">
    <citation type="submission" date="2022-01" db="EMBL/GenBank/DDBJ databases">
        <title>Paraglaciecola sp. G1-23.</title>
        <authorList>
            <person name="Jin M.S."/>
            <person name="Han D.M."/>
            <person name="Kim H.M."/>
            <person name="Jeon C.O."/>
        </authorList>
    </citation>
    <scope>NUCLEOTIDE SEQUENCE [LARGE SCALE GENOMIC DNA]</scope>
    <source>
        <strain evidence="4 5">G1-23</strain>
    </source>
</reference>
<gene>
    <name evidence="4" type="ORF">L0668_16970</name>
</gene>
<dbReference type="EMBL" id="JAKGAS010000011">
    <property type="protein sequence ID" value="MCF2949813.1"/>
    <property type="molecule type" value="Genomic_DNA"/>
</dbReference>
<proteinExistence type="predicted"/>
<feature type="chain" id="PRO_5045051132" evidence="2">
    <location>
        <begin position="22"/>
        <end position="204"/>
    </location>
</feature>
<comment type="caution">
    <text evidence="4">The sequence shown here is derived from an EMBL/GenBank/DDBJ whole genome shotgun (WGS) entry which is preliminary data.</text>
</comment>
<evidence type="ECO:0000256" key="1">
    <source>
        <dbReference type="ARBA" id="ARBA00022729"/>
    </source>
</evidence>
<evidence type="ECO:0000313" key="5">
    <source>
        <dbReference type="Proteomes" id="UP001521137"/>
    </source>
</evidence>
<dbReference type="NCBIfam" id="TIGR01414">
    <property type="entry name" value="autotrans_barl"/>
    <property type="match status" value="1"/>
</dbReference>
<dbReference type="Pfam" id="PF13505">
    <property type="entry name" value="OMP_b-brl"/>
    <property type="match status" value="1"/>
</dbReference>
<sequence length="204" mass="22372">MIKKIGLLLATSLFALQTASAERTYTVFSLGFSELEYAQQETDGMGYKLGVGYQFHPQWYVETGYQQLVNESLFVSETPSSAQFESAEDKLQADALYLSVLGKASGKLGELFYRLGVLKTDVRGQELYAGERTCDMGAATLVSTDTLGVATICDYDNSGVAGTFGIGFDYFIGARTMLRSEIEYIKGSDDLTLTSFSVGLRYNF</sequence>
<keyword evidence="5" id="KW-1185">Reference proteome</keyword>
<name>A0ABS9DA74_9ALTE</name>
<dbReference type="Proteomes" id="UP001521137">
    <property type="component" value="Unassembled WGS sequence"/>
</dbReference>
<accession>A0ABS9DA74</accession>